<dbReference type="STRING" id="1178516.AWR27_24190"/>
<protein>
    <submittedName>
        <fullName evidence="1">Uncharacterized protein</fullName>
    </submittedName>
</protein>
<name>A0A1P9X3B3_9BACT</name>
<proteinExistence type="predicted"/>
<dbReference type="KEGG" id="smon:AWR27_24190"/>
<evidence type="ECO:0000313" key="2">
    <source>
        <dbReference type="Proteomes" id="UP000187941"/>
    </source>
</evidence>
<evidence type="ECO:0000313" key="1">
    <source>
        <dbReference type="EMBL" id="AQG82122.1"/>
    </source>
</evidence>
<sequence length="82" mass="9172">MESFFKNEGMSISLQGKPNGVVAERAYRFASNGAGKFFGNGSYFLTGRGYSSMRDSQRRVSEQGQQERVGNIRDAFVEIVHK</sequence>
<dbReference type="EMBL" id="CP014263">
    <property type="protein sequence ID" value="AQG82122.1"/>
    <property type="molecule type" value="Genomic_DNA"/>
</dbReference>
<dbReference type="Proteomes" id="UP000187941">
    <property type="component" value="Chromosome"/>
</dbReference>
<organism evidence="1 2">
    <name type="scientific">Spirosoma montaniterrae</name>
    <dbReference type="NCBI Taxonomy" id="1178516"/>
    <lineage>
        <taxon>Bacteria</taxon>
        <taxon>Pseudomonadati</taxon>
        <taxon>Bacteroidota</taxon>
        <taxon>Cytophagia</taxon>
        <taxon>Cytophagales</taxon>
        <taxon>Cytophagaceae</taxon>
        <taxon>Spirosoma</taxon>
    </lineage>
</organism>
<reference evidence="1 2" key="1">
    <citation type="submission" date="2016-01" db="EMBL/GenBank/DDBJ databases">
        <authorList>
            <person name="Oliw E.H."/>
        </authorList>
    </citation>
    <scope>NUCLEOTIDE SEQUENCE [LARGE SCALE GENOMIC DNA]</scope>
    <source>
        <strain evidence="1 2">DY10</strain>
    </source>
</reference>
<gene>
    <name evidence="1" type="ORF">AWR27_24190</name>
</gene>
<accession>A0A1P9X3B3</accession>
<keyword evidence="2" id="KW-1185">Reference proteome</keyword>
<dbReference type="AlphaFoldDB" id="A0A1P9X3B3"/>